<evidence type="ECO:0000256" key="11">
    <source>
        <dbReference type="ARBA" id="ARBA00067419"/>
    </source>
</evidence>
<gene>
    <name evidence="13 17" type="primary">uvrC</name>
    <name evidence="17" type="ORF">DM558_14145</name>
</gene>
<dbReference type="Gene3D" id="3.30.420.340">
    <property type="entry name" value="UvrC, RNAse H endonuclease domain"/>
    <property type="match status" value="1"/>
</dbReference>
<dbReference type="HAMAP" id="MF_00203">
    <property type="entry name" value="UvrC"/>
    <property type="match status" value="1"/>
</dbReference>
<proteinExistence type="inferred from homology"/>
<evidence type="ECO:0000259" key="15">
    <source>
        <dbReference type="PROSITE" id="PS50164"/>
    </source>
</evidence>
<feature type="domain" description="UvrC family homology region profile" evidence="16">
    <location>
        <begin position="254"/>
        <end position="480"/>
    </location>
</feature>
<dbReference type="InterPro" id="IPR004791">
    <property type="entry name" value="UvrC"/>
</dbReference>
<dbReference type="PANTHER" id="PTHR30562:SF1">
    <property type="entry name" value="UVRABC SYSTEM PROTEIN C"/>
    <property type="match status" value="1"/>
</dbReference>
<comment type="similarity">
    <text evidence="9 13">Belongs to the UvrC family.</text>
</comment>
<evidence type="ECO:0000256" key="7">
    <source>
        <dbReference type="ARBA" id="ARBA00023236"/>
    </source>
</evidence>
<evidence type="ECO:0000256" key="6">
    <source>
        <dbReference type="ARBA" id="ARBA00023204"/>
    </source>
</evidence>
<evidence type="ECO:0000256" key="4">
    <source>
        <dbReference type="ARBA" id="ARBA00022769"/>
    </source>
</evidence>
<dbReference type="FunFam" id="1.10.150.20:FF:000005">
    <property type="entry name" value="UvrABC system protein C"/>
    <property type="match status" value="1"/>
</dbReference>
<dbReference type="FunFam" id="3.30.420.340:FF:000001">
    <property type="entry name" value="UvrABC system protein C"/>
    <property type="match status" value="1"/>
</dbReference>
<evidence type="ECO:0000256" key="3">
    <source>
        <dbReference type="ARBA" id="ARBA00022763"/>
    </source>
</evidence>
<dbReference type="InterPro" id="IPR001162">
    <property type="entry name" value="UvrC_RNase_H_dom"/>
</dbReference>
<dbReference type="GO" id="GO:0009381">
    <property type="term" value="F:excinuclease ABC activity"/>
    <property type="evidence" value="ECO:0007669"/>
    <property type="project" value="UniProtKB-UniRule"/>
</dbReference>
<evidence type="ECO:0000256" key="12">
    <source>
        <dbReference type="ARBA" id="ARBA00077138"/>
    </source>
</evidence>
<comment type="subcellular location">
    <subcellularLocation>
        <location evidence="1 13">Cytoplasm</location>
    </subcellularLocation>
</comment>
<dbReference type="RefSeq" id="WP_127164524.1">
    <property type="nucleotide sequence ID" value="NZ_CP029822.1"/>
</dbReference>
<protein>
    <recommendedName>
        <fullName evidence="11 13">UvrABC system protein C</fullName>
        <shortName evidence="13">Protein UvrC</shortName>
    </recommendedName>
    <alternativeName>
        <fullName evidence="12 13">Excinuclease ABC subunit C</fullName>
    </alternativeName>
</protein>
<evidence type="ECO:0000256" key="5">
    <source>
        <dbReference type="ARBA" id="ARBA00022881"/>
    </source>
</evidence>
<evidence type="ECO:0000259" key="14">
    <source>
        <dbReference type="PROSITE" id="PS50151"/>
    </source>
</evidence>
<organism evidence="17 18">
    <name type="scientific">Entomomonas moraniae</name>
    <dbReference type="NCBI Taxonomy" id="2213226"/>
    <lineage>
        <taxon>Bacteria</taxon>
        <taxon>Pseudomonadati</taxon>
        <taxon>Pseudomonadota</taxon>
        <taxon>Gammaproteobacteria</taxon>
        <taxon>Pseudomonadales</taxon>
        <taxon>Pseudomonadaceae</taxon>
        <taxon>Entomomonas</taxon>
    </lineage>
</organism>
<evidence type="ECO:0000256" key="9">
    <source>
        <dbReference type="ARBA" id="ARBA00061531"/>
    </source>
</evidence>
<keyword evidence="5 13" id="KW-0267">Excision nuclease</keyword>
<sequence length="607" mass="68444">MAETFDAKAFLSTCSVHPGVYRMFDDKDQLLYIGKAKHLKKRLSSYFRQTGLAPKTAALVSKISRIETTITANETEALLLEQTLIKEYRPPYNILLRDDKSYPYAFLSTEDEFPRFSIHRGTKKQKGRYFGPYPSVGAIRESLNLLQKAFKVRQCENSYFKNRTRPCLQYQIKRCKAPCVNLVTHSEYAEDVRLSTLFLEGRNQELTHELTTQMDNASQSLDFEKAAELRDQISLIRRIQDQQSMEGGNGDVDILAGMINPGGACVCLITVRNGRVLGSKNFFPQVSIEEDTETVLYAFISQYYLGSPDRDFPKELIVNALHDDFPVLIGAIAQATQHELIISQHVRGTRAKWQNLAITNATQALTARLANRLHMAARFEVLAESLQLDAIPERLECFDISHSSGEATVASCVVFNQEGPLKSDYRRFNIEGVTAGDDYAAMHQALTRRFKKAKDDDGKLPDILLVDGGKGQLHIAQQVMQELQLDLMLLGVAKGVTRKPGLETLYLNDADHEFTLPTHSPALHLIQQIRDESHRFAITGHRNRRDKARRTSKLEGIAGVGAKRRRDLLKHFGGLQEISRASLDEIAKVQGISRKLAEQIYDALHSH</sequence>
<evidence type="ECO:0000256" key="2">
    <source>
        <dbReference type="ARBA" id="ARBA00022490"/>
    </source>
</evidence>
<dbReference type="Pfam" id="PF01541">
    <property type="entry name" value="GIY-YIG"/>
    <property type="match status" value="1"/>
</dbReference>
<dbReference type="AlphaFoldDB" id="A0A3S9XHA1"/>
<evidence type="ECO:0000256" key="10">
    <source>
        <dbReference type="ARBA" id="ARBA00062841"/>
    </source>
</evidence>
<dbReference type="GO" id="GO:0009432">
    <property type="term" value="P:SOS response"/>
    <property type="evidence" value="ECO:0007669"/>
    <property type="project" value="UniProtKB-UniRule"/>
</dbReference>
<dbReference type="Pfam" id="PF02151">
    <property type="entry name" value="UVR"/>
    <property type="match status" value="1"/>
</dbReference>
<dbReference type="PROSITE" id="PS50165">
    <property type="entry name" value="UVRC"/>
    <property type="match status" value="1"/>
</dbReference>
<evidence type="ECO:0000313" key="18">
    <source>
        <dbReference type="Proteomes" id="UP000273143"/>
    </source>
</evidence>
<dbReference type="KEGG" id="emo:DM558_14145"/>
<name>A0A3S9XHA1_9GAMM</name>
<keyword evidence="6 13" id="KW-0234">DNA repair</keyword>
<dbReference type="Gene3D" id="1.10.150.20">
    <property type="entry name" value="5' to 3' exonuclease, C-terminal subdomain"/>
    <property type="match status" value="1"/>
</dbReference>
<dbReference type="Pfam" id="PF08459">
    <property type="entry name" value="UvrC_RNaseH_dom"/>
    <property type="match status" value="1"/>
</dbReference>
<dbReference type="PANTHER" id="PTHR30562">
    <property type="entry name" value="UVRC/OXIDOREDUCTASE"/>
    <property type="match status" value="1"/>
</dbReference>
<comment type="subunit">
    <text evidence="10 13">Interacts with UvrB in an incision complex.</text>
</comment>
<dbReference type="GO" id="GO:0006289">
    <property type="term" value="P:nucleotide-excision repair"/>
    <property type="evidence" value="ECO:0007669"/>
    <property type="project" value="UniProtKB-UniRule"/>
</dbReference>
<evidence type="ECO:0000256" key="8">
    <source>
        <dbReference type="ARBA" id="ARBA00059452"/>
    </source>
</evidence>
<dbReference type="InterPro" id="IPR001943">
    <property type="entry name" value="UVR_dom"/>
</dbReference>
<keyword evidence="3 13" id="KW-0227">DNA damage</keyword>
<dbReference type="PROSITE" id="PS50164">
    <property type="entry name" value="GIY_YIG"/>
    <property type="match status" value="1"/>
</dbReference>
<dbReference type="InterPro" id="IPR036876">
    <property type="entry name" value="UVR_dom_sf"/>
</dbReference>
<dbReference type="NCBIfam" id="TIGR00194">
    <property type="entry name" value="uvrC"/>
    <property type="match status" value="1"/>
</dbReference>
<dbReference type="GO" id="GO:0005737">
    <property type="term" value="C:cytoplasm"/>
    <property type="evidence" value="ECO:0007669"/>
    <property type="project" value="UniProtKB-SubCell"/>
</dbReference>
<dbReference type="InterPro" id="IPR010994">
    <property type="entry name" value="RuvA_2-like"/>
</dbReference>
<dbReference type="SUPFAM" id="SSF82771">
    <property type="entry name" value="GIY-YIG endonuclease"/>
    <property type="match status" value="1"/>
</dbReference>
<keyword evidence="7 13" id="KW-0742">SOS response</keyword>
<dbReference type="Pfam" id="PF14520">
    <property type="entry name" value="HHH_5"/>
    <property type="match status" value="1"/>
</dbReference>
<dbReference type="EMBL" id="CP029822">
    <property type="protein sequence ID" value="AZS51837.1"/>
    <property type="molecule type" value="Genomic_DNA"/>
</dbReference>
<dbReference type="InterPro" id="IPR050066">
    <property type="entry name" value="UvrABC_protein_C"/>
</dbReference>
<reference evidence="18" key="1">
    <citation type="submission" date="2018-06" db="EMBL/GenBank/DDBJ databases">
        <title>Complete genome of Pseudomonas insecticola strain QZS01.</title>
        <authorList>
            <person name="Wang J."/>
            <person name="Su Q."/>
        </authorList>
    </citation>
    <scope>NUCLEOTIDE SEQUENCE [LARGE SCALE GENOMIC DNA]</scope>
    <source>
        <strain evidence="18">QZS01</strain>
    </source>
</reference>
<dbReference type="Pfam" id="PF22920">
    <property type="entry name" value="UvrC_RNaseH"/>
    <property type="match status" value="1"/>
</dbReference>
<dbReference type="SMART" id="SM00465">
    <property type="entry name" value="GIYc"/>
    <property type="match status" value="1"/>
</dbReference>
<dbReference type="InterPro" id="IPR047296">
    <property type="entry name" value="GIY-YIG_UvrC_Cho"/>
</dbReference>
<feature type="domain" description="GIY-YIG" evidence="15">
    <location>
        <begin position="16"/>
        <end position="94"/>
    </location>
</feature>
<dbReference type="InterPro" id="IPR003583">
    <property type="entry name" value="Hlx-hairpin-Hlx_DNA-bd_motif"/>
</dbReference>
<feature type="domain" description="UVR" evidence="14">
    <location>
        <begin position="204"/>
        <end position="239"/>
    </location>
</feature>
<dbReference type="FunFam" id="3.40.1440.10:FF:000001">
    <property type="entry name" value="UvrABC system protein C"/>
    <property type="match status" value="1"/>
</dbReference>
<comment type="function">
    <text evidence="8 13">The UvrABC repair system catalyzes the recognition and processing of DNA lesions. UvrC both incises the 5' and 3' sides of the lesion. The N-terminal half is responsible for the 3' incision and the C-terminal half is responsible for the 5' incision.</text>
</comment>
<dbReference type="PROSITE" id="PS50151">
    <property type="entry name" value="UVR"/>
    <property type="match status" value="1"/>
</dbReference>
<dbReference type="GO" id="GO:0003677">
    <property type="term" value="F:DNA binding"/>
    <property type="evidence" value="ECO:0007669"/>
    <property type="project" value="UniProtKB-UniRule"/>
</dbReference>
<keyword evidence="2 13" id="KW-0963">Cytoplasm</keyword>
<dbReference type="InterPro" id="IPR035901">
    <property type="entry name" value="GIY-YIG_endonuc_sf"/>
</dbReference>
<keyword evidence="18" id="KW-1185">Reference proteome</keyword>
<dbReference type="CDD" id="cd10434">
    <property type="entry name" value="GIY-YIG_UvrC_Cho"/>
    <property type="match status" value="1"/>
</dbReference>
<dbReference type="InterPro" id="IPR000305">
    <property type="entry name" value="GIY-YIG_endonuc"/>
</dbReference>
<dbReference type="SUPFAM" id="SSF47781">
    <property type="entry name" value="RuvA domain 2-like"/>
    <property type="match status" value="1"/>
</dbReference>
<dbReference type="GO" id="GO:0009380">
    <property type="term" value="C:excinuclease repair complex"/>
    <property type="evidence" value="ECO:0007669"/>
    <property type="project" value="InterPro"/>
</dbReference>
<evidence type="ECO:0000256" key="13">
    <source>
        <dbReference type="HAMAP-Rule" id="MF_00203"/>
    </source>
</evidence>
<accession>A0A3S9XHA1</accession>
<dbReference type="SMART" id="SM00278">
    <property type="entry name" value="HhH1"/>
    <property type="match status" value="2"/>
</dbReference>
<dbReference type="SUPFAM" id="SSF46600">
    <property type="entry name" value="C-terminal UvrC-binding domain of UvrB"/>
    <property type="match status" value="1"/>
</dbReference>
<evidence type="ECO:0000259" key="16">
    <source>
        <dbReference type="PROSITE" id="PS50165"/>
    </source>
</evidence>
<dbReference type="Gene3D" id="3.40.1440.10">
    <property type="entry name" value="GIY-YIG endonuclease"/>
    <property type="match status" value="1"/>
</dbReference>
<dbReference type="InterPro" id="IPR038476">
    <property type="entry name" value="UvrC_RNase_H_dom_sf"/>
</dbReference>
<dbReference type="Proteomes" id="UP000273143">
    <property type="component" value="Chromosome"/>
</dbReference>
<evidence type="ECO:0000313" key="17">
    <source>
        <dbReference type="EMBL" id="AZS51837.1"/>
    </source>
</evidence>
<evidence type="ECO:0000256" key="1">
    <source>
        <dbReference type="ARBA" id="ARBA00004496"/>
    </source>
</evidence>
<keyword evidence="4 13" id="KW-0228">DNA excision</keyword>
<dbReference type="Gene3D" id="4.10.860.10">
    <property type="entry name" value="UVR domain"/>
    <property type="match status" value="1"/>
</dbReference>
<dbReference type="NCBIfam" id="NF001824">
    <property type="entry name" value="PRK00558.1-5"/>
    <property type="match status" value="1"/>
</dbReference>